<dbReference type="Proteomes" id="UP000238296">
    <property type="component" value="Unassembled WGS sequence"/>
</dbReference>
<evidence type="ECO:0000313" key="2">
    <source>
        <dbReference type="EMBL" id="OHV03866.1"/>
    </source>
</evidence>
<evidence type="ECO:0000313" key="5">
    <source>
        <dbReference type="Proteomes" id="UP000238296"/>
    </source>
</evidence>
<protein>
    <submittedName>
        <fullName evidence="2">Uncharacterized protein</fullName>
    </submittedName>
</protein>
<feature type="transmembrane region" description="Helical" evidence="1">
    <location>
        <begin position="7"/>
        <end position="25"/>
    </location>
</feature>
<reference evidence="3" key="3">
    <citation type="submission" date="2018-01" db="EMBL/GenBank/DDBJ databases">
        <authorList>
            <person name="Gaut B.S."/>
            <person name="Morton B.R."/>
            <person name="Clegg M.T."/>
            <person name="Duvall M.R."/>
        </authorList>
    </citation>
    <scope>NUCLEOTIDE SEQUENCE</scope>
    <source>
        <strain evidence="3">ATCC BAA-2683</strain>
    </source>
</reference>
<dbReference type="EMBL" id="MLQM01000059">
    <property type="protein sequence ID" value="OHV03866.1"/>
    <property type="molecule type" value="Genomic_DNA"/>
</dbReference>
<keyword evidence="1" id="KW-1133">Transmembrane helix</keyword>
<reference evidence="3 5" key="2">
    <citation type="journal article" date="2017" name="Int. J. Syst. Evol. Microbiol.">
        <title>Mycobacterium talmoniae sp. nov., a slowly growing mycobacterium isolated from human respiratory samples.</title>
        <authorList>
            <person name="Davidson R.M."/>
            <person name="DeGroote M.A."/>
            <person name="Marola J.L."/>
            <person name="Buss S."/>
            <person name="Jones V."/>
            <person name="McNeil M.R."/>
            <person name="Freifeld A.G."/>
            <person name="Elaine Epperson L."/>
            <person name="Hasan N.A."/>
            <person name="Jackson M."/>
            <person name="Iwen P.C."/>
            <person name="Salfinger M."/>
            <person name="Strong M."/>
        </authorList>
    </citation>
    <scope>NUCLEOTIDE SEQUENCE [LARGE SCALE GENOMIC DNA]</scope>
    <source>
        <strain evidence="3 5">ATCC BAA-2683</strain>
    </source>
</reference>
<evidence type="ECO:0000313" key="4">
    <source>
        <dbReference type="Proteomes" id="UP000179734"/>
    </source>
</evidence>
<evidence type="ECO:0000256" key="1">
    <source>
        <dbReference type="SAM" id="Phobius"/>
    </source>
</evidence>
<keyword evidence="1" id="KW-0812">Transmembrane</keyword>
<dbReference type="Proteomes" id="UP000179734">
    <property type="component" value="Unassembled WGS sequence"/>
</dbReference>
<gene>
    <name evidence="2" type="ORF">BKN37_12920</name>
    <name evidence="3" type="ORF">C1Y40_04820</name>
</gene>
<sequence>MNHFRTMVLWLTIPVNLVLFTWVTFGRGLFGIMWLGWATVFMVVAADPVLLACTTLSTILMFRQPGCPARLTAAQAWLQLACWVCLLLAGVAIMDSVDGETYDGILLSLLGDTPGHHDLSELIFAGCLLGWAVAWMAQLVLLIIGLVRKRRGMQHS</sequence>
<dbReference type="EMBL" id="PPEA01000679">
    <property type="protein sequence ID" value="PQM45012.1"/>
    <property type="molecule type" value="Genomic_DNA"/>
</dbReference>
<comment type="caution">
    <text evidence="2">The sequence shown here is derived from an EMBL/GenBank/DDBJ whole genome shotgun (WGS) entry which is preliminary data.</text>
</comment>
<reference evidence="2 4" key="1">
    <citation type="submission" date="2016-10" db="EMBL/GenBank/DDBJ databases">
        <title>Genome sequence of Mycobacterium talmonii.</title>
        <authorList>
            <person name="Greninger A.L."/>
            <person name="Elliott B."/>
            <person name="Vasireddy S."/>
            <person name="Vasireddy R."/>
        </authorList>
    </citation>
    <scope>NUCLEOTIDE SEQUENCE [LARGE SCALE GENOMIC DNA]</scope>
    <source>
        <strain evidence="2">MO-5499</strain>
        <strain evidence="4">NE-TNMC-100812</strain>
    </source>
</reference>
<organism evidence="2 4">
    <name type="scientific">Mycobacterium talmoniae</name>
    <dbReference type="NCBI Taxonomy" id="1858794"/>
    <lineage>
        <taxon>Bacteria</taxon>
        <taxon>Bacillati</taxon>
        <taxon>Actinomycetota</taxon>
        <taxon>Actinomycetes</taxon>
        <taxon>Mycobacteriales</taxon>
        <taxon>Mycobacteriaceae</taxon>
        <taxon>Mycobacterium</taxon>
    </lineage>
</organism>
<accession>A0A1S1NDW3</accession>
<keyword evidence="4" id="KW-1185">Reference proteome</keyword>
<feature type="transmembrane region" description="Helical" evidence="1">
    <location>
        <begin position="74"/>
        <end position="94"/>
    </location>
</feature>
<feature type="transmembrane region" description="Helical" evidence="1">
    <location>
        <begin position="122"/>
        <end position="147"/>
    </location>
</feature>
<keyword evidence="1" id="KW-0472">Membrane</keyword>
<evidence type="ECO:0000313" key="3">
    <source>
        <dbReference type="EMBL" id="PQM45012.1"/>
    </source>
</evidence>
<dbReference type="AlphaFoldDB" id="A0A1S1NDW3"/>
<dbReference type="RefSeq" id="WP_071026379.1">
    <property type="nucleotide sequence ID" value="NZ_MLQM01000059.1"/>
</dbReference>
<feature type="transmembrane region" description="Helical" evidence="1">
    <location>
        <begin position="37"/>
        <end position="62"/>
    </location>
</feature>
<name>A0A1S1NDW3_9MYCO</name>
<proteinExistence type="predicted"/>